<dbReference type="Proteomes" id="UP000824782">
    <property type="component" value="Unassembled WGS sequence"/>
</dbReference>
<evidence type="ECO:0000256" key="4">
    <source>
        <dbReference type="ARBA" id="ARBA00022525"/>
    </source>
</evidence>
<dbReference type="EMBL" id="WNYA01002354">
    <property type="protein sequence ID" value="KAG8544352.1"/>
    <property type="molecule type" value="Genomic_DNA"/>
</dbReference>
<evidence type="ECO:0000256" key="6">
    <source>
        <dbReference type="ARBA" id="ARBA00023180"/>
    </source>
</evidence>
<comment type="caution">
    <text evidence="8">The sequence shown here is derived from an EMBL/GenBank/DDBJ whole genome shotgun (WGS) entry which is preliminary data.</text>
</comment>
<dbReference type="GO" id="GO:0016020">
    <property type="term" value="C:membrane"/>
    <property type="evidence" value="ECO:0007669"/>
    <property type="project" value="InterPro"/>
</dbReference>
<dbReference type="GO" id="GO:0005125">
    <property type="term" value="F:cytokine activity"/>
    <property type="evidence" value="ECO:0007669"/>
    <property type="project" value="UniProtKB-KW"/>
</dbReference>
<evidence type="ECO:0000313" key="9">
    <source>
        <dbReference type="Proteomes" id="UP000824782"/>
    </source>
</evidence>
<evidence type="ECO:0000256" key="2">
    <source>
        <dbReference type="ARBA" id="ARBA00008670"/>
    </source>
</evidence>
<evidence type="ECO:0000256" key="5">
    <source>
        <dbReference type="ARBA" id="ARBA00023157"/>
    </source>
</evidence>
<proteinExistence type="inferred from homology"/>
<keyword evidence="6" id="KW-0325">Glycoprotein</keyword>
<dbReference type="InterPro" id="IPR021184">
    <property type="entry name" value="TNF_CS"/>
</dbReference>
<dbReference type="InterPro" id="IPR008983">
    <property type="entry name" value="Tumour_necrosis_fac-like_dom"/>
</dbReference>
<dbReference type="PROSITE" id="PS00251">
    <property type="entry name" value="THD_1"/>
    <property type="match status" value="1"/>
</dbReference>
<protein>
    <recommendedName>
        <fullName evidence="7">THD domain-containing protein</fullName>
    </recommendedName>
</protein>
<keyword evidence="5" id="KW-1015">Disulfide bond</keyword>
<name>A0AAV6ZAI7_ENGPU</name>
<evidence type="ECO:0000256" key="3">
    <source>
        <dbReference type="ARBA" id="ARBA00022514"/>
    </source>
</evidence>
<evidence type="ECO:0000256" key="1">
    <source>
        <dbReference type="ARBA" id="ARBA00004613"/>
    </source>
</evidence>
<dbReference type="Pfam" id="PF00229">
    <property type="entry name" value="TNF"/>
    <property type="match status" value="1"/>
</dbReference>
<comment type="subcellular location">
    <subcellularLocation>
        <location evidence="1">Secreted</location>
    </subcellularLocation>
</comment>
<keyword evidence="9" id="KW-1185">Reference proteome</keyword>
<accession>A0AAV6ZAI7</accession>
<organism evidence="8 9">
    <name type="scientific">Engystomops pustulosus</name>
    <name type="common">Tungara frog</name>
    <name type="synonym">Physalaemus pustulosus</name>
    <dbReference type="NCBI Taxonomy" id="76066"/>
    <lineage>
        <taxon>Eukaryota</taxon>
        <taxon>Metazoa</taxon>
        <taxon>Chordata</taxon>
        <taxon>Craniata</taxon>
        <taxon>Vertebrata</taxon>
        <taxon>Euteleostomi</taxon>
        <taxon>Amphibia</taxon>
        <taxon>Batrachia</taxon>
        <taxon>Anura</taxon>
        <taxon>Neobatrachia</taxon>
        <taxon>Hyloidea</taxon>
        <taxon>Leptodactylidae</taxon>
        <taxon>Leiuperinae</taxon>
        <taxon>Engystomops</taxon>
    </lineage>
</organism>
<sequence>MDYLSGNRSLLHLVPKLIYSNASQDRTEISWKVFLKEGKSLEVEGKSVQVKHSGIYLIYSQVFYKDNTYTMGHIILRKKDGDSEDSDKLLSCIQSMPGDRALAYNTCYTSGVFRLCKGQTISLVIPRINATLDISSQATFLGIVRL</sequence>
<dbReference type="GO" id="GO:0005164">
    <property type="term" value="F:tumor necrosis factor receptor binding"/>
    <property type="evidence" value="ECO:0007669"/>
    <property type="project" value="InterPro"/>
</dbReference>
<dbReference type="SUPFAM" id="SSF49842">
    <property type="entry name" value="TNF-like"/>
    <property type="match status" value="1"/>
</dbReference>
<dbReference type="GO" id="GO:0006955">
    <property type="term" value="P:immune response"/>
    <property type="evidence" value="ECO:0007669"/>
    <property type="project" value="InterPro"/>
</dbReference>
<dbReference type="GO" id="GO:0005615">
    <property type="term" value="C:extracellular space"/>
    <property type="evidence" value="ECO:0007669"/>
    <property type="project" value="UniProtKB-KW"/>
</dbReference>
<keyword evidence="4" id="KW-0964">Secreted</keyword>
<gene>
    <name evidence="8" type="ORF">GDO81_022630</name>
</gene>
<dbReference type="GO" id="GO:0030890">
    <property type="term" value="P:positive regulation of B cell proliferation"/>
    <property type="evidence" value="ECO:0007669"/>
    <property type="project" value="TreeGrafter"/>
</dbReference>
<dbReference type="InterPro" id="IPR051748">
    <property type="entry name" value="TNF_Ligand_Superfamily"/>
</dbReference>
<comment type="similarity">
    <text evidence="2">Belongs to the tumor necrosis factor family.</text>
</comment>
<reference evidence="8" key="1">
    <citation type="thesis" date="2020" institute="ProQuest LLC" country="789 East Eisenhower Parkway, Ann Arbor, MI, USA">
        <title>Comparative Genomics and Chromosome Evolution.</title>
        <authorList>
            <person name="Mudd A.B."/>
        </authorList>
    </citation>
    <scope>NUCLEOTIDE SEQUENCE</scope>
    <source>
        <strain evidence="8">237g6f4</strain>
        <tissue evidence="8">Blood</tissue>
    </source>
</reference>
<dbReference type="PANTHER" id="PTHR15151">
    <property type="entry name" value="PROTEIN EIGER"/>
    <property type="match status" value="1"/>
</dbReference>
<dbReference type="AlphaFoldDB" id="A0AAV6ZAI7"/>
<dbReference type="InterPro" id="IPR006052">
    <property type="entry name" value="TNF_dom"/>
</dbReference>
<dbReference type="PROSITE" id="PS50049">
    <property type="entry name" value="THD_2"/>
    <property type="match status" value="1"/>
</dbReference>
<dbReference type="PANTHER" id="PTHR15151:SF12">
    <property type="entry name" value="TUMOR NECROSIS FACTOR LIGAND SUPERFAMILY MEMBER 13"/>
    <property type="match status" value="1"/>
</dbReference>
<evidence type="ECO:0000313" key="8">
    <source>
        <dbReference type="EMBL" id="KAG8544352.1"/>
    </source>
</evidence>
<keyword evidence="3" id="KW-0202">Cytokine</keyword>
<evidence type="ECO:0000259" key="7">
    <source>
        <dbReference type="PROSITE" id="PS50049"/>
    </source>
</evidence>
<dbReference type="Gene3D" id="2.60.120.40">
    <property type="match status" value="1"/>
</dbReference>
<feature type="domain" description="THD" evidence="7">
    <location>
        <begin position="9"/>
        <end position="146"/>
    </location>
</feature>